<evidence type="ECO:0000256" key="1">
    <source>
        <dbReference type="SAM" id="MobiDB-lite"/>
    </source>
</evidence>
<feature type="region of interest" description="Disordered" evidence="1">
    <location>
        <begin position="13"/>
        <end position="102"/>
    </location>
</feature>
<reference evidence="2" key="1">
    <citation type="submission" date="2021-05" db="EMBL/GenBank/DDBJ databases">
        <authorList>
            <person name="Alioto T."/>
            <person name="Alioto T."/>
            <person name="Gomez Garrido J."/>
        </authorList>
    </citation>
    <scope>NUCLEOTIDE SEQUENCE</scope>
</reference>
<dbReference type="AlphaFoldDB" id="A0A8D8IF99"/>
<proteinExistence type="predicted"/>
<organism evidence="2">
    <name type="scientific">Culex pipiens</name>
    <name type="common">House mosquito</name>
    <dbReference type="NCBI Taxonomy" id="7175"/>
    <lineage>
        <taxon>Eukaryota</taxon>
        <taxon>Metazoa</taxon>
        <taxon>Ecdysozoa</taxon>
        <taxon>Arthropoda</taxon>
        <taxon>Hexapoda</taxon>
        <taxon>Insecta</taxon>
        <taxon>Pterygota</taxon>
        <taxon>Neoptera</taxon>
        <taxon>Endopterygota</taxon>
        <taxon>Diptera</taxon>
        <taxon>Nematocera</taxon>
        <taxon>Culicoidea</taxon>
        <taxon>Culicidae</taxon>
        <taxon>Culicinae</taxon>
        <taxon>Culicini</taxon>
        <taxon>Culex</taxon>
        <taxon>Culex</taxon>
    </lineage>
</organism>
<dbReference type="EMBL" id="HBUE01350980">
    <property type="protein sequence ID" value="CAG6603181.1"/>
    <property type="molecule type" value="Transcribed_RNA"/>
</dbReference>
<sequence>MRNKWLCFVRRTPNWSRSSKTSTRSNIKSQPSNPASQNSRKSSTTPSKTVTAVKRNTKPHKSSRAKPRKTCSRSSPTMRLINLPKTSSWRKRKSSSVPCRAN</sequence>
<name>A0A8D8IF99_CULPI</name>
<accession>A0A8D8IF99</accession>
<feature type="compositionally biased region" description="Basic residues" evidence="1">
    <location>
        <begin position="55"/>
        <end position="71"/>
    </location>
</feature>
<feature type="compositionally biased region" description="Polar residues" evidence="1">
    <location>
        <begin position="13"/>
        <end position="50"/>
    </location>
</feature>
<evidence type="ECO:0000313" key="2">
    <source>
        <dbReference type="EMBL" id="CAG6550887.1"/>
    </source>
</evidence>
<protein>
    <submittedName>
        <fullName evidence="2">(northern house mosquito) hypothetical protein</fullName>
    </submittedName>
</protein>
<dbReference type="EMBL" id="HBUE01243881">
    <property type="protein sequence ID" value="CAG6550887.1"/>
    <property type="molecule type" value="Transcribed_RNA"/>
</dbReference>